<protein>
    <submittedName>
        <fullName evidence="1">Uncharacterized protein</fullName>
    </submittedName>
</protein>
<accession>A0A4R2KHM2</accession>
<sequence length="138" mass="15815">MDIFLSINNREQVIQLPIIPASFQIEFSNNNETFNTVSQGDLNIIGNKGLKSFTLETFFPNKEYEFAKSKKYTGDEFVEIILQWVDRRVPIRVVIINKDGGEIVNLAMTIDSFNYGYDKAGDVVYSLTLKEFRFVGVN</sequence>
<dbReference type="Proteomes" id="UP000294919">
    <property type="component" value="Unassembled WGS sequence"/>
</dbReference>
<name>A0A4R2KHM2_9FIRM</name>
<dbReference type="AlphaFoldDB" id="A0A4R2KHM2"/>
<dbReference type="RefSeq" id="WP_132247485.1">
    <property type="nucleotide sequence ID" value="NZ_SLWV01000031.1"/>
</dbReference>
<reference evidence="1 2" key="1">
    <citation type="submission" date="2019-03" db="EMBL/GenBank/DDBJ databases">
        <title>Genomic Encyclopedia of Type Strains, Phase IV (KMG-IV): sequencing the most valuable type-strain genomes for metagenomic binning, comparative biology and taxonomic classification.</title>
        <authorList>
            <person name="Goeker M."/>
        </authorList>
    </citation>
    <scope>NUCLEOTIDE SEQUENCE [LARGE SCALE GENOMIC DNA]</scope>
    <source>
        <strain evidence="1 2">DSM 102940</strain>
    </source>
</reference>
<comment type="caution">
    <text evidence="1">The sequence shown here is derived from an EMBL/GenBank/DDBJ whole genome shotgun (WGS) entry which is preliminary data.</text>
</comment>
<evidence type="ECO:0000313" key="1">
    <source>
        <dbReference type="EMBL" id="TCO69498.1"/>
    </source>
</evidence>
<evidence type="ECO:0000313" key="2">
    <source>
        <dbReference type="Proteomes" id="UP000294919"/>
    </source>
</evidence>
<organism evidence="1 2">
    <name type="scientific">Marinisporobacter balticus</name>
    <dbReference type="NCBI Taxonomy" id="2018667"/>
    <lineage>
        <taxon>Bacteria</taxon>
        <taxon>Bacillati</taxon>
        <taxon>Bacillota</taxon>
        <taxon>Clostridia</taxon>
        <taxon>Peptostreptococcales</taxon>
        <taxon>Thermotaleaceae</taxon>
        <taxon>Marinisporobacter</taxon>
    </lineage>
</organism>
<dbReference type="OrthoDB" id="9800780at2"/>
<dbReference type="EMBL" id="SLWV01000031">
    <property type="protein sequence ID" value="TCO69498.1"/>
    <property type="molecule type" value="Genomic_DNA"/>
</dbReference>
<gene>
    <name evidence="1" type="ORF">EV214_13122</name>
</gene>
<proteinExistence type="predicted"/>
<keyword evidence="2" id="KW-1185">Reference proteome</keyword>